<dbReference type="InterPro" id="IPR050204">
    <property type="entry name" value="AraC_XylS_family_regulators"/>
</dbReference>
<dbReference type="GO" id="GO:0003700">
    <property type="term" value="F:DNA-binding transcription factor activity"/>
    <property type="evidence" value="ECO:0007669"/>
    <property type="project" value="InterPro"/>
</dbReference>
<proteinExistence type="predicted"/>
<evidence type="ECO:0000313" key="6">
    <source>
        <dbReference type="Proteomes" id="UP000260665"/>
    </source>
</evidence>
<dbReference type="Pfam" id="PF12833">
    <property type="entry name" value="HTH_18"/>
    <property type="match status" value="1"/>
</dbReference>
<evidence type="ECO:0000256" key="3">
    <source>
        <dbReference type="ARBA" id="ARBA00023163"/>
    </source>
</evidence>
<dbReference type="PROSITE" id="PS00041">
    <property type="entry name" value="HTH_ARAC_FAMILY_1"/>
    <property type="match status" value="1"/>
</dbReference>
<dbReference type="PRINTS" id="PR00032">
    <property type="entry name" value="HTHARAC"/>
</dbReference>
<reference evidence="5 6" key="1">
    <citation type="submission" date="2018-05" db="EMBL/GenBank/DDBJ databases">
        <title>Rhodoferax soyangensis sp.nov., isolated from an oligotrophic freshwater lake.</title>
        <authorList>
            <person name="Park M."/>
        </authorList>
    </citation>
    <scope>NUCLEOTIDE SEQUENCE [LARGE SCALE GENOMIC DNA]</scope>
    <source>
        <strain evidence="5 6">IMCC26218</strain>
    </source>
</reference>
<keyword evidence="1" id="KW-0805">Transcription regulation</keyword>
<dbReference type="EMBL" id="QFZK01000014">
    <property type="protein sequence ID" value="RFO95594.1"/>
    <property type="molecule type" value="Genomic_DNA"/>
</dbReference>
<organism evidence="5 6">
    <name type="scientific">Rhodoferax lacus</name>
    <dbReference type="NCBI Taxonomy" id="2184758"/>
    <lineage>
        <taxon>Bacteria</taxon>
        <taxon>Pseudomonadati</taxon>
        <taxon>Pseudomonadota</taxon>
        <taxon>Betaproteobacteria</taxon>
        <taxon>Burkholderiales</taxon>
        <taxon>Comamonadaceae</taxon>
        <taxon>Rhodoferax</taxon>
    </lineage>
</organism>
<dbReference type="PROSITE" id="PS01124">
    <property type="entry name" value="HTH_ARAC_FAMILY_2"/>
    <property type="match status" value="1"/>
</dbReference>
<evidence type="ECO:0000256" key="1">
    <source>
        <dbReference type="ARBA" id="ARBA00023015"/>
    </source>
</evidence>
<dbReference type="PANTHER" id="PTHR46796:SF7">
    <property type="entry name" value="ARAC FAMILY TRANSCRIPTIONAL REGULATOR"/>
    <property type="match status" value="1"/>
</dbReference>
<name>A0A3E1R8A1_9BURK</name>
<dbReference type="SMART" id="SM00342">
    <property type="entry name" value="HTH_ARAC"/>
    <property type="match status" value="1"/>
</dbReference>
<comment type="caution">
    <text evidence="5">The sequence shown here is derived from an EMBL/GenBank/DDBJ whole genome shotgun (WGS) entry which is preliminary data.</text>
</comment>
<keyword evidence="6" id="KW-1185">Reference proteome</keyword>
<dbReference type="Gene3D" id="1.10.10.60">
    <property type="entry name" value="Homeodomain-like"/>
    <property type="match status" value="2"/>
</dbReference>
<dbReference type="Pfam" id="PF12852">
    <property type="entry name" value="Cupin_6"/>
    <property type="match status" value="1"/>
</dbReference>
<dbReference type="InterPro" id="IPR020449">
    <property type="entry name" value="Tscrpt_reg_AraC-type_HTH"/>
</dbReference>
<protein>
    <recommendedName>
        <fullName evidence="4">HTH araC/xylS-type domain-containing protein</fullName>
    </recommendedName>
</protein>
<dbReference type="InterPro" id="IPR018062">
    <property type="entry name" value="HTH_AraC-typ_CS"/>
</dbReference>
<keyword evidence="3" id="KW-0804">Transcription</keyword>
<dbReference type="InterPro" id="IPR009057">
    <property type="entry name" value="Homeodomain-like_sf"/>
</dbReference>
<evidence type="ECO:0000259" key="4">
    <source>
        <dbReference type="PROSITE" id="PS01124"/>
    </source>
</evidence>
<keyword evidence="2" id="KW-0238">DNA-binding</keyword>
<dbReference type="SUPFAM" id="SSF46689">
    <property type="entry name" value="Homeodomain-like"/>
    <property type="match status" value="2"/>
</dbReference>
<sequence>MDLLSDLFQQAGLRRKLLDLRHISPACALQFPCERSVGLHVVVQGTVYLHAPSLPEPLQLQAGDMAVMARGCLHTLSASARFKNVKPVGLADNWHSADADTKSATANTVISGAYQFWHTPVHPFFEEMPDWFVLRAQDATEAPQLQHSLHLLQQELQVQALGSTAIVYGLLDVLFVLLMREIVQRQEQPQVSWSQSMQDPQVQRAVQALHADCARQWTLGTLASHAGLSRTSLAERFRKRMGNTPLNYLRTVRMQKAMGVLSGSERSLEQIAQEVGYQDAFSFSKVFKRTVGIAPREFRRQDAQDRTLAWRIG</sequence>
<feature type="domain" description="HTH araC/xylS-type" evidence="4">
    <location>
        <begin position="203"/>
        <end position="301"/>
    </location>
</feature>
<accession>A0A3E1R8A1</accession>
<dbReference type="Proteomes" id="UP000260665">
    <property type="component" value="Unassembled WGS sequence"/>
</dbReference>
<dbReference type="GO" id="GO:0043565">
    <property type="term" value="F:sequence-specific DNA binding"/>
    <property type="evidence" value="ECO:0007669"/>
    <property type="project" value="InterPro"/>
</dbReference>
<dbReference type="AlphaFoldDB" id="A0A3E1R8A1"/>
<dbReference type="InterPro" id="IPR032783">
    <property type="entry name" value="AraC_lig"/>
</dbReference>
<evidence type="ECO:0000256" key="2">
    <source>
        <dbReference type="ARBA" id="ARBA00023125"/>
    </source>
</evidence>
<dbReference type="InterPro" id="IPR018060">
    <property type="entry name" value="HTH_AraC"/>
</dbReference>
<evidence type="ECO:0000313" key="5">
    <source>
        <dbReference type="EMBL" id="RFO95594.1"/>
    </source>
</evidence>
<dbReference type="PANTHER" id="PTHR46796">
    <property type="entry name" value="HTH-TYPE TRANSCRIPTIONAL ACTIVATOR RHAS-RELATED"/>
    <property type="match status" value="1"/>
</dbReference>
<gene>
    <name evidence="5" type="ORF">DIC66_17485</name>
</gene>